<keyword evidence="2" id="KW-1185">Reference proteome</keyword>
<comment type="caution">
    <text evidence="1">The sequence shown here is derived from an EMBL/GenBank/DDBJ whole genome shotgun (WGS) entry which is preliminary data.</text>
</comment>
<organism evidence="1 2">
    <name type="scientific">Methylobacterium nonmethylotrophicum</name>
    <dbReference type="NCBI Taxonomy" id="1141884"/>
    <lineage>
        <taxon>Bacteria</taxon>
        <taxon>Pseudomonadati</taxon>
        <taxon>Pseudomonadota</taxon>
        <taxon>Alphaproteobacteria</taxon>
        <taxon>Hyphomicrobiales</taxon>
        <taxon>Methylobacteriaceae</taxon>
        <taxon>Methylobacterium</taxon>
    </lineage>
</organism>
<proteinExistence type="predicted"/>
<dbReference type="OrthoDB" id="7216696at2"/>
<gene>
    <name evidence="1" type="ORF">EU555_05845</name>
</gene>
<name>A0A4Z0NUC7_9HYPH</name>
<dbReference type="Proteomes" id="UP000297535">
    <property type="component" value="Unassembled WGS sequence"/>
</dbReference>
<dbReference type="RefSeq" id="WP_135413730.1">
    <property type="nucleotide sequence ID" value="NZ_SRLB01000004.1"/>
</dbReference>
<dbReference type="AlphaFoldDB" id="A0A4Z0NUC7"/>
<dbReference type="EMBL" id="SRLB01000004">
    <property type="protein sequence ID" value="TGE01126.1"/>
    <property type="molecule type" value="Genomic_DNA"/>
</dbReference>
<protein>
    <submittedName>
        <fullName evidence="1">Efflux RND transporter periplasmic adaptor subunit</fullName>
    </submittedName>
</protein>
<evidence type="ECO:0000313" key="1">
    <source>
        <dbReference type="EMBL" id="TGE01126.1"/>
    </source>
</evidence>
<sequence>MMRRAVLSAVVALCACGGPVGPARSQGRVRVLPEGGRVAVRLTAEERARIGVVTARLVPQPHRIEILAYGSVLDPARITDLTNSYAGAVAALRTAKTRAEVSASALRRARSLGPTVVAGAQLETVEGSAATDEATLAAAESQVRTLAATAQQEWGPVLGRAIVERAPLVTRLIERADLLVQVTLPAGEALKVPPATAFAEVPPQSERVTMRLVSPATRTEQRIQGVSHYYLVAGDSGLLPGMSVQAFLTSPQEAVGIAVPESAVIHWQGSAWIYHGLGADAFTRHLLKPEAAVSADRYVIDDLGGETDIVVTGPQAVLTEELKGRSPASADPDDD</sequence>
<evidence type="ECO:0000313" key="2">
    <source>
        <dbReference type="Proteomes" id="UP000297535"/>
    </source>
</evidence>
<reference evidence="1 2" key="1">
    <citation type="submission" date="2019-04" db="EMBL/GenBank/DDBJ databases">
        <authorList>
            <person name="Feng G."/>
            <person name="Zhu H."/>
        </authorList>
    </citation>
    <scope>NUCLEOTIDE SEQUENCE [LARGE SCALE GENOMIC DNA]</scope>
    <source>
        <strain evidence="1 2">6HR-1</strain>
    </source>
</reference>
<accession>A0A4Z0NUC7</accession>
<dbReference type="PROSITE" id="PS51257">
    <property type="entry name" value="PROKAR_LIPOPROTEIN"/>
    <property type="match status" value="1"/>
</dbReference>